<protein>
    <recommendedName>
        <fullName evidence="2">DUF4252 domain-containing protein</fullName>
    </recommendedName>
</protein>
<gene>
    <name evidence="1" type="ORF">S12H4_52970</name>
</gene>
<organism evidence="1">
    <name type="scientific">marine sediment metagenome</name>
    <dbReference type="NCBI Taxonomy" id="412755"/>
    <lineage>
        <taxon>unclassified sequences</taxon>
        <taxon>metagenomes</taxon>
        <taxon>ecological metagenomes</taxon>
    </lineage>
</organism>
<dbReference type="AlphaFoldDB" id="X1VRP6"/>
<feature type="non-terminal residue" evidence="1">
    <location>
        <position position="159"/>
    </location>
</feature>
<evidence type="ECO:0000313" key="1">
    <source>
        <dbReference type="EMBL" id="GAJ12215.1"/>
    </source>
</evidence>
<dbReference type="InterPro" id="IPR025348">
    <property type="entry name" value="DUF4252"/>
</dbReference>
<sequence>MKRLFFIICFIGFTTAIFAQNKSIDRVFDKYAGQEGFTTVYISKYMFSMFTNLDEVEDEDMDEVQQVFGKLTGIKILASEDGSPEGINFYDEIMKDLPRNEYEELMVVKDSKSDVIFLAREEGGVIVELLLIVSGDDDNALIAITGEIDLNTISKLSKA</sequence>
<evidence type="ECO:0008006" key="2">
    <source>
        <dbReference type="Google" id="ProtNLM"/>
    </source>
</evidence>
<name>X1VRP6_9ZZZZ</name>
<accession>X1VRP6</accession>
<dbReference type="EMBL" id="BARW01033669">
    <property type="protein sequence ID" value="GAJ12215.1"/>
    <property type="molecule type" value="Genomic_DNA"/>
</dbReference>
<dbReference type="Pfam" id="PF14060">
    <property type="entry name" value="DUF4252"/>
    <property type="match status" value="1"/>
</dbReference>
<reference evidence="1" key="1">
    <citation type="journal article" date="2014" name="Front. Microbiol.">
        <title>High frequency of phylogenetically diverse reductive dehalogenase-homologous genes in deep subseafloor sedimentary metagenomes.</title>
        <authorList>
            <person name="Kawai M."/>
            <person name="Futagami T."/>
            <person name="Toyoda A."/>
            <person name="Takaki Y."/>
            <person name="Nishi S."/>
            <person name="Hori S."/>
            <person name="Arai W."/>
            <person name="Tsubouchi T."/>
            <person name="Morono Y."/>
            <person name="Uchiyama I."/>
            <person name="Ito T."/>
            <person name="Fujiyama A."/>
            <person name="Inagaki F."/>
            <person name="Takami H."/>
        </authorList>
    </citation>
    <scope>NUCLEOTIDE SEQUENCE</scope>
    <source>
        <strain evidence="1">Expedition CK06-06</strain>
    </source>
</reference>
<proteinExistence type="predicted"/>
<comment type="caution">
    <text evidence="1">The sequence shown here is derived from an EMBL/GenBank/DDBJ whole genome shotgun (WGS) entry which is preliminary data.</text>
</comment>